<name>A0A1Q2YM81_9ASCO</name>
<accession>A0A1Q2YM81</accession>
<reference evidence="1 2" key="1">
    <citation type="submission" date="2016-08" db="EMBL/GenBank/DDBJ databases">
        <title>Whole genome shotgun sequence of Pichia membranifaciens KS47-1.</title>
        <authorList>
            <person name="Konishi M."/>
            <person name="Ishida M."/>
            <person name="Arakawa T."/>
            <person name="Kato Y."/>
            <person name="Horiuchi J."/>
        </authorList>
    </citation>
    <scope>NUCLEOTIDE SEQUENCE [LARGE SCALE GENOMIC DNA]</scope>
    <source>
        <strain evidence="1 2">KS47-1</strain>
    </source>
</reference>
<gene>
    <name evidence="1" type="ORF">PMKS-004095</name>
</gene>
<dbReference type="PANTHER" id="PTHR10826">
    <property type="entry name" value="COMPLEMENT COMPONENT 1"/>
    <property type="match status" value="1"/>
</dbReference>
<dbReference type="Pfam" id="PF02330">
    <property type="entry name" value="MAM33"/>
    <property type="match status" value="1"/>
</dbReference>
<dbReference type="GO" id="GO:0005759">
    <property type="term" value="C:mitochondrial matrix"/>
    <property type="evidence" value="ECO:0007669"/>
    <property type="project" value="InterPro"/>
</dbReference>
<organism evidence="1 2">
    <name type="scientific">Pichia membranifaciens</name>
    <dbReference type="NCBI Taxonomy" id="4926"/>
    <lineage>
        <taxon>Eukaryota</taxon>
        <taxon>Fungi</taxon>
        <taxon>Dikarya</taxon>
        <taxon>Ascomycota</taxon>
        <taxon>Saccharomycotina</taxon>
        <taxon>Pichiomycetes</taxon>
        <taxon>Pichiales</taxon>
        <taxon>Pichiaceae</taxon>
        <taxon>Pichia</taxon>
    </lineage>
</organism>
<dbReference type="PANTHER" id="PTHR10826:SF1">
    <property type="entry name" value="COMPLEMENT COMPONENT 1 Q SUBCOMPONENT-BINDING PROTEIN, MITOCHONDRIAL"/>
    <property type="match status" value="1"/>
</dbReference>
<sequence>MYSRPLLQTARSSLRFSLLGSQHVPVRAAVASAAVYASNRASFFSTSLTTKNEAKTQLHEVLSQELKFEESDAFGLDESFKTYLNENKIEIVKTDGKVLAELVKTTPTETIHIYFDILRISQTSYQLKQMQEQVENSEYLEEEIADIAFADVNVVVVKDKKATGFDLSLSLIDSSFSVSAITNFEDAKLALDESPESSAVRDLKYSGPEFNNLAEELQEAINHYLNSRGIDNALADFILAYSGVKENNEYLDWLDNLKKFTA</sequence>
<protein>
    <recommendedName>
        <fullName evidence="3">Mitochondrial acidic protein MAM33</fullName>
    </recommendedName>
</protein>
<dbReference type="EMBL" id="BDGI01000190">
    <property type="protein sequence ID" value="GAV30581.1"/>
    <property type="molecule type" value="Genomic_DNA"/>
</dbReference>
<dbReference type="OrthoDB" id="278212at2759"/>
<evidence type="ECO:0000313" key="1">
    <source>
        <dbReference type="EMBL" id="GAV30581.1"/>
    </source>
</evidence>
<dbReference type="InterPro" id="IPR003428">
    <property type="entry name" value="MAM33"/>
</dbReference>
<dbReference type="InterPro" id="IPR036561">
    <property type="entry name" value="MAM33_sf"/>
</dbReference>
<proteinExistence type="predicted"/>
<dbReference type="Proteomes" id="UP000186136">
    <property type="component" value="Unassembled WGS sequence"/>
</dbReference>
<dbReference type="Gene3D" id="3.10.280.10">
    <property type="entry name" value="Mitochondrial glycoprotein"/>
    <property type="match status" value="1"/>
</dbReference>
<comment type="caution">
    <text evidence="1">The sequence shown here is derived from an EMBL/GenBank/DDBJ whole genome shotgun (WGS) entry which is preliminary data.</text>
</comment>
<evidence type="ECO:0000313" key="2">
    <source>
        <dbReference type="Proteomes" id="UP000186136"/>
    </source>
</evidence>
<keyword evidence="2" id="KW-1185">Reference proteome</keyword>
<dbReference type="AlphaFoldDB" id="A0A1Q2YM81"/>
<dbReference type="SUPFAM" id="SSF54529">
    <property type="entry name" value="Mitochondrial glycoprotein MAM33-like"/>
    <property type="match status" value="1"/>
</dbReference>
<evidence type="ECO:0008006" key="3">
    <source>
        <dbReference type="Google" id="ProtNLM"/>
    </source>
</evidence>
<dbReference type="GO" id="GO:0042256">
    <property type="term" value="P:cytosolic ribosome assembly"/>
    <property type="evidence" value="ECO:0007669"/>
    <property type="project" value="TreeGrafter"/>
</dbReference>